<accession>A0A1M6V4T5</accession>
<dbReference type="PROSITE" id="PS50887">
    <property type="entry name" value="GGDEF"/>
    <property type="match status" value="1"/>
</dbReference>
<evidence type="ECO:0000256" key="1">
    <source>
        <dbReference type="ARBA" id="ARBA00022741"/>
    </source>
</evidence>
<dbReference type="Gene3D" id="3.30.70.2220">
    <property type="entry name" value="CRISPR-Cas system, Cmr2 subunit, D1 domain, cysteine cluster"/>
    <property type="match status" value="1"/>
</dbReference>
<evidence type="ECO:0000313" key="5">
    <source>
        <dbReference type="Proteomes" id="UP000185812"/>
    </source>
</evidence>
<dbReference type="InterPro" id="IPR000160">
    <property type="entry name" value="GGDEF_dom"/>
</dbReference>
<dbReference type="NCBIfam" id="TIGR02577">
    <property type="entry name" value="cas_TM1794_Cmr2"/>
    <property type="match status" value="1"/>
</dbReference>
<name>A0A1M6V4T5_9BACT</name>
<keyword evidence="5" id="KW-1185">Reference proteome</keyword>
<keyword evidence="2" id="KW-0051">Antiviral defense</keyword>
<gene>
    <name evidence="4" type="ORF">SAMN04488087_1899</name>
</gene>
<evidence type="ECO:0000259" key="3">
    <source>
        <dbReference type="PROSITE" id="PS50887"/>
    </source>
</evidence>
<dbReference type="Pfam" id="PF12469">
    <property type="entry name" value="Cmr2_N"/>
    <property type="match status" value="1"/>
</dbReference>
<dbReference type="EMBL" id="FRAU01000006">
    <property type="protein sequence ID" value="SHK76395.1"/>
    <property type="molecule type" value="Genomic_DNA"/>
</dbReference>
<dbReference type="Proteomes" id="UP000185812">
    <property type="component" value="Unassembled WGS sequence"/>
</dbReference>
<sequence length="954" mass="107488">MVNRWSQKIVAFLHDPPGKALVLRSVSHDPHAQLAEALQQIVLGRPSEAGEKERAVKADHIASAADRVNFPERATAYWDRVNAMLTHPLAAGTPPQSVPLPAQDLPQLDNEIQEEAGHRVLRSWITQLAAQPDSEKRLYFHIWRLLYAELARRTSLRGWVRLLPADTRQPDHPLEQHLSITAAIADALPEPAFLVFSIGPVQEFIAAARRTQDLWMGSWLLSYLTWRAIESLAEEYGPDVVVFPSLRGQPLCDHWLHTTHNLPCRPSEADLARPTFPNKFVALLSIQEAARGAEKAEKAVREEWKQLSEALYQELSVCFPADEQTRQLWEAQIQQHLEVYWVVLPWIGADNAPGKPQAEAVKATYRALLPPDGSWPFEEIYQVLDQSGRYDPNWGTVYSLLYDLADRAFNARKNLRNFEPVCEEGPKCTLCGQRAALRSKQHNARRFWGQTANSRRAQRKYDIKPDGKERLCAVCAVKRFVQREVLAQKIGLRSSFPSTSEISAATFKAQVLDNLDDTHIKQALQTFFDHVDQIQLPQTVSEDAIPYLQAKARSRGELAQKLLRLDGEYLFSEAWTPNVLEETIPGITAEQAQEGRRCLNQLYEAIDMRPKKYYAVLYMDGDQMGRWLSGTHEKLASFASILHPDVANVLQNDAQWQRVLNQRRFITPAVHAAISSALASFSLKLVRYVIEERYAGRVVYAGGDDVLALLPMDHVLPAARELRALFSGEVKVGCSDRNTDLRQAAWEVAFKDDQCTGYLVFDGEPLLTMGPGATASIGVAIAHHLQPLDLALQAARRAEHRAKQVWERNALAIEVLKRSGEALSVGTKWFYDGVPDAVGDFIAFCELLEKEQLSGRFPYAVHAVARTLCGVPEEAQKAELRRLIRRQAGESLSQEEKKRLAEDWSDKLMRLAQGMVAQWPKNGGRAMQEIKRIGLEEVAQWLLVCSFIVRGGKQ</sequence>
<protein>
    <submittedName>
        <fullName evidence="4">CRISPR-associated protein, Cmr2 family</fullName>
    </submittedName>
</protein>
<dbReference type="Gene3D" id="3.30.70.270">
    <property type="match status" value="1"/>
</dbReference>
<dbReference type="CDD" id="cd09679">
    <property type="entry name" value="Cas10_III"/>
    <property type="match status" value="1"/>
</dbReference>
<dbReference type="InterPro" id="IPR043128">
    <property type="entry name" value="Rev_trsase/Diguanyl_cyclase"/>
</dbReference>
<dbReference type="STRING" id="633813.SAMN04488087_1899"/>
<dbReference type="InterPro" id="IPR024615">
    <property type="entry name" value="CRISPR-assoc_Cmr2_N"/>
</dbReference>
<dbReference type="Pfam" id="PF22335">
    <property type="entry name" value="Cas10-Cmr2_palm2"/>
    <property type="match status" value="1"/>
</dbReference>
<feature type="domain" description="GGDEF" evidence="3">
    <location>
        <begin position="612"/>
        <end position="816"/>
    </location>
</feature>
<evidence type="ECO:0000256" key="2">
    <source>
        <dbReference type="ARBA" id="ARBA00023118"/>
    </source>
</evidence>
<dbReference type="GO" id="GO:0000166">
    <property type="term" value="F:nucleotide binding"/>
    <property type="evidence" value="ECO:0007669"/>
    <property type="project" value="UniProtKB-KW"/>
</dbReference>
<dbReference type="InterPro" id="IPR013407">
    <property type="entry name" value="CRISPR-assoc_prot_Cmr2"/>
</dbReference>
<keyword evidence="1" id="KW-0547">Nucleotide-binding</keyword>
<reference evidence="5" key="1">
    <citation type="submission" date="2016-11" db="EMBL/GenBank/DDBJ databases">
        <authorList>
            <person name="Varghese N."/>
            <person name="Submissions S."/>
        </authorList>
    </citation>
    <scope>NUCLEOTIDE SEQUENCE [LARGE SCALE GENOMIC DNA]</scope>
    <source>
        <strain evidence="5">DSM 22212</strain>
    </source>
</reference>
<dbReference type="GO" id="GO:0051607">
    <property type="term" value="P:defense response to virus"/>
    <property type="evidence" value="ECO:0007669"/>
    <property type="project" value="UniProtKB-KW"/>
</dbReference>
<evidence type="ECO:0000313" key="4">
    <source>
        <dbReference type="EMBL" id="SHK76395.1"/>
    </source>
</evidence>
<dbReference type="InterPro" id="IPR038242">
    <property type="entry name" value="Cmr2_N"/>
</dbReference>
<dbReference type="AlphaFoldDB" id="A0A1M6V4T5"/>
<organism evidence="4 5">
    <name type="scientific">Rhodothermus profundi</name>
    <dbReference type="NCBI Taxonomy" id="633813"/>
    <lineage>
        <taxon>Bacteria</taxon>
        <taxon>Pseudomonadati</taxon>
        <taxon>Rhodothermota</taxon>
        <taxon>Rhodothermia</taxon>
        <taxon>Rhodothermales</taxon>
        <taxon>Rhodothermaceae</taxon>
        <taxon>Rhodothermus</taxon>
    </lineage>
</organism>
<dbReference type="InterPro" id="IPR054767">
    <property type="entry name" value="Cas10-Cmr2_palm2"/>
</dbReference>
<proteinExistence type="predicted"/>